<name>A0A0A1TFK8_9HYPO</name>
<dbReference type="STRING" id="1531966.A0A0A1TFK8"/>
<dbReference type="InterPro" id="IPR056021">
    <property type="entry name" value="DUF7600"/>
</dbReference>
<dbReference type="OrthoDB" id="5273847at2759"/>
<evidence type="ECO:0000313" key="2">
    <source>
        <dbReference type="EMBL" id="CEJ86508.1"/>
    </source>
</evidence>
<dbReference type="InterPro" id="IPR036047">
    <property type="entry name" value="F-box-like_dom_sf"/>
</dbReference>
<organism evidence="2 3">
    <name type="scientific">[Torrubiella] hemipterigena</name>
    <dbReference type="NCBI Taxonomy" id="1531966"/>
    <lineage>
        <taxon>Eukaryota</taxon>
        <taxon>Fungi</taxon>
        <taxon>Dikarya</taxon>
        <taxon>Ascomycota</taxon>
        <taxon>Pezizomycotina</taxon>
        <taxon>Sordariomycetes</taxon>
        <taxon>Hypocreomycetidae</taxon>
        <taxon>Hypocreales</taxon>
        <taxon>Clavicipitaceae</taxon>
        <taxon>Clavicipitaceae incertae sedis</taxon>
        <taxon>'Torrubiella' clade</taxon>
    </lineage>
</organism>
<dbReference type="PROSITE" id="PS50181">
    <property type="entry name" value="FBOX"/>
    <property type="match status" value="1"/>
</dbReference>
<proteinExistence type="predicted"/>
<protein>
    <recommendedName>
        <fullName evidence="1">F-box domain-containing protein</fullName>
    </recommendedName>
</protein>
<sequence length="609" mass="69142">MGYGCCLCGVDIHDGPRQNTLRQPPPWNTQCRVLYSCNNIAQLSGIGSILEFRYMVPEDPDIAWDHADYWDVPAPTLAAINEDYTGPAFPFHVACWSLLSAAFRPEQIPLERLLAVCQSTHLINTHRLDWLHSYGGLYVNNGDACWNRNLQVISVETAPPGADLEYFTTDPFTVLGMEELSNKKWQPEKASEHSTPQWGQNDVFSNLPEDVCYEIATHLSTKDALTMHLVSRHFAQPTFRKSFWLSRFRGRGERVWLLESRTWDRAVDWEYVYCKTTDKHCGKQLKNRQRIWKLAQHLVDLVDLVWVLAPAPMVNLKHDQCATQWIDTNGDIYRPTDEDDGYKGFVNSKKHCRLIHEVEIPLTQDARSISFATRDIGDFQYLVGLTIISADEKKTAMQIGYRGTTNTAEFDVELLTGFRVAADPSGICGIQCGFAPTPNTALSSGRLWSQWFGASDGVPVTEKLKDLSTIYALRIGFDAYKMVSLAVKVPELTNNLSRQLAPIQAGSMYWSGILPPFEYQTQDAITSTTERGLHEYSAKIYTPISYVERVVGVTVVIEPILTGFLQLEHLEREFNEGLLHSIKVEYDRQAFYPHESKDQLFEKAPLPIF</sequence>
<keyword evidence="3" id="KW-1185">Reference proteome</keyword>
<evidence type="ECO:0000313" key="3">
    <source>
        <dbReference type="Proteomes" id="UP000039046"/>
    </source>
</evidence>
<gene>
    <name evidence="2" type="ORF">VHEMI04126</name>
</gene>
<dbReference type="EMBL" id="CDHN01000002">
    <property type="protein sequence ID" value="CEJ86508.1"/>
    <property type="molecule type" value="Genomic_DNA"/>
</dbReference>
<dbReference type="AlphaFoldDB" id="A0A0A1TFK8"/>
<dbReference type="Gene3D" id="1.20.1280.50">
    <property type="match status" value="1"/>
</dbReference>
<dbReference type="Proteomes" id="UP000039046">
    <property type="component" value="Unassembled WGS sequence"/>
</dbReference>
<dbReference type="Pfam" id="PF24539">
    <property type="entry name" value="DUF7600"/>
    <property type="match status" value="1"/>
</dbReference>
<dbReference type="HOGENOM" id="CLU_012355_0_0_1"/>
<evidence type="ECO:0000259" key="1">
    <source>
        <dbReference type="PROSITE" id="PS50181"/>
    </source>
</evidence>
<reference evidence="2 3" key="1">
    <citation type="journal article" date="2015" name="Genome Announc.">
        <title>Draft Genome Sequence and Gene Annotation of the Entomopathogenic Fungus Verticillium hemipterigenum.</title>
        <authorList>
            <person name="Horn F."/>
            <person name="Habel A."/>
            <person name="Scharf D.H."/>
            <person name="Dworschak J."/>
            <person name="Brakhage A.A."/>
            <person name="Guthke R."/>
            <person name="Hertweck C."/>
            <person name="Linde J."/>
        </authorList>
    </citation>
    <scope>NUCLEOTIDE SEQUENCE [LARGE SCALE GENOMIC DNA]</scope>
</reference>
<accession>A0A0A1TFK8</accession>
<dbReference type="InterPro" id="IPR001810">
    <property type="entry name" value="F-box_dom"/>
</dbReference>
<dbReference type="SUPFAM" id="SSF81383">
    <property type="entry name" value="F-box domain"/>
    <property type="match status" value="1"/>
</dbReference>
<feature type="domain" description="F-box" evidence="1">
    <location>
        <begin position="201"/>
        <end position="247"/>
    </location>
</feature>